<evidence type="ECO:0000313" key="5">
    <source>
        <dbReference type="Proteomes" id="UP000240653"/>
    </source>
</evidence>
<dbReference type="InterPro" id="IPR038765">
    <property type="entry name" value="Papain-like_cys_pep_sf"/>
</dbReference>
<sequence>MAQSVFVCARRFVFFFIALVLPIAHAIADETVDKGPAAGWIEFVEIPKADPERRSQIRNGIVNLLSDYQFKHRDGGYTRFDRYAYQIMDRPGLEKGAGIDLEFDPSRHQVTLNRLNIIRDGVTLDRLPETRFDMFRREKDSENGVYDGRLTAHVDIADVRIGDIIDYATTYKTTPVVGKNLFAERFPVVWHEPVSLIREKIIWPKVQPLEIRERNTSIKPSVSSTDTDTTYLWEIRNPDPVKYEEDLPADYPSLAVVDISSTGDWQDVVDAVLPFYQPETSLPASFVARLDDIASRYPEPADRMVEALRLVQDEIRYVSRSIGPGAYIPRRPEAVLASGFGDCKDKALLLVSALGHLGIDAQIALANLDAGKSLDRLPPSLWAFDHVIVKAIIADRVHWLDATSYLNGGRADNLTVPAYGFALPMVSSGAALEKMPTSQPSEPSISVEERFVLPPSDGDALKLTVATNYSGADGDSMRRKLAREGATKIADGYLEYYAAQYPGIRSSAPLETKDDRDANIISVFESYELSGAILKEKGLIRKFSVRADIGDSNLPTPAKLGRAAPISLGEPVFRRHKVTITNLKTRFAGPRNADVMTPELSLKVSWASTPNELEIVWNFRTLADQVPAATIENYLKSVDEIKRNGEWIYDFTQKDAEPVYYDAGASLIAGSLIVISTISFFGFVFRRMQAGFQ</sequence>
<feature type="domain" description="DUF3857" evidence="3">
    <location>
        <begin position="74"/>
        <end position="241"/>
    </location>
</feature>
<dbReference type="Proteomes" id="UP000240653">
    <property type="component" value="Unassembled WGS sequence"/>
</dbReference>
<feature type="chain" id="PRO_5015150125" description="DUF3857 domain-containing protein" evidence="2">
    <location>
        <begin position="27"/>
        <end position="693"/>
    </location>
</feature>
<dbReference type="OrthoDB" id="98874at2"/>
<dbReference type="EMBL" id="PXYL01000003">
    <property type="protein sequence ID" value="PSJ62333.1"/>
    <property type="molecule type" value="Genomic_DNA"/>
</dbReference>
<dbReference type="Gene3D" id="2.60.40.3140">
    <property type="match status" value="1"/>
</dbReference>
<dbReference type="InterPro" id="IPR024618">
    <property type="entry name" value="DUF3857"/>
</dbReference>
<keyword evidence="5" id="KW-1185">Reference proteome</keyword>
<dbReference type="RefSeq" id="WP_106723516.1">
    <property type="nucleotide sequence ID" value="NZ_PXYL01000003.1"/>
</dbReference>
<comment type="caution">
    <text evidence="4">The sequence shown here is derived from an EMBL/GenBank/DDBJ whole genome shotgun (WGS) entry which is preliminary data.</text>
</comment>
<protein>
    <recommendedName>
        <fullName evidence="3">DUF3857 domain-containing protein</fullName>
    </recommendedName>
</protein>
<feature type="transmembrane region" description="Helical" evidence="1">
    <location>
        <begin position="663"/>
        <end position="685"/>
    </location>
</feature>
<feature type="signal peptide" evidence="2">
    <location>
        <begin position="1"/>
        <end position="26"/>
    </location>
</feature>
<dbReference type="Gene3D" id="3.10.620.30">
    <property type="match status" value="1"/>
</dbReference>
<proteinExistence type="predicted"/>
<organism evidence="4 5">
    <name type="scientific">Pseudaminobacter soli</name>
    <name type="common">ex Li et al. 2025</name>
    <dbReference type="NCBI Taxonomy" id="1295366"/>
    <lineage>
        <taxon>Bacteria</taxon>
        <taxon>Pseudomonadati</taxon>
        <taxon>Pseudomonadota</taxon>
        <taxon>Alphaproteobacteria</taxon>
        <taxon>Hyphomicrobiales</taxon>
        <taxon>Phyllobacteriaceae</taxon>
        <taxon>Pseudaminobacter</taxon>
    </lineage>
</organism>
<evidence type="ECO:0000313" key="4">
    <source>
        <dbReference type="EMBL" id="PSJ62333.1"/>
    </source>
</evidence>
<evidence type="ECO:0000259" key="3">
    <source>
        <dbReference type="Pfam" id="PF12969"/>
    </source>
</evidence>
<keyword evidence="1" id="KW-0812">Transmembrane</keyword>
<dbReference type="AlphaFoldDB" id="A0A2P7SIM9"/>
<evidence type="ECO:0000256" key="1">
    <source>
        <dbReference type="SAM" id="Phobius"/>
    </source>
</evidence>
<keyword evidence="1" id="KW-0472">Membrane</keyword>
<accession>A0A2P7SIM9</accession>
<reference evidence="4 5" key="1">
    <citation type="submission" date="2018-03" db="EMBL/GenBank/DDBJ databases">
        <title>The draft genome of Mesorhizobium soli JCM 19897.</title>
        <authorList>
            <person name="Li L."/>
            <person name="Liu L."/>
            <person name="Liang L."/>
            <person name="Wang T."/>
            <person name="Zhang X."/>
        </authorList>
    </citation>
    <scope>NUCLEOTIDE SEQUENCE [LARGE SCALE GENOMIC DNA]</scope>
    <source>
        <strain evidence="4 5">JCM 19897</strain>
    </source>
</reference>
<keyword evidence="2" id="KW-0732">Signal</keyword>
<evidence type="ECO:0000256" key="2">
    <source>
        <dbReference type="SAM" id="SignalP"/>
    </source>
</evidence>
<name>A0A2P7SIM9_9HYPH</name>
<keyword evidence="1" id="KW-1133">Transmembrane helix</keyword>
<dbReference type="SUPFAM" id="SSF54001">
    <property type="entry name" value="Cysteine proteinases"/>
    <property type="match status" value="1"/>
</dbReference>
<dbReference type="Pfam" id="PF12969">
    <property type="entry name" value="DUF3857"/>
    <property type="match status" value="1"/>
</dbReference>
<gene>
    <name evidence="4" type="ORF">C7I85_08525</name>
</gene>